<evidence type="ECO:0000313" key="1">
    <source>
        <dbReference type="EMBL" id="RAJ12292.1"/>
    </source>
</evidence>
<dbReference type="AlphaFoldDB" id="A0A327R8J7"/>
<accession>A0A327R8J7</accession>
<dbReference type="Proteomes" id="UP000249696">
    <property type="component" value="Unassembled WGS sequence"/>
</dbReference>
<gene>
    <name evidence="1" type="ORF">LV92_01525</name>
</gene>
<dbReference type="EMBL" id="QLLN01000003">
    <property type="protein sequence ID" value="RAJ12292.1"/>
    <property type="molecule type" value="Genomic_DNA"/>
</dbReference>
<sequence>MSVDNNIEISQNSRGAFNDRLSINLWLLITSPTNKTVPTRFPIRNYIIGQD</sequence>
<protein>
    <submittedName>
        <fullName evidence="1">Uncharacterized protein</fullName>
    </submittedName>
</protein>
<proteinExistence type="predicted"/>
<name>A0A327R8J7_9FLAO</name>
<organism evidence="1 2">
    <name type="scientific">Arenibacter echinorum</name>
    <dbReference type="NCBI Taxonomy" id="440515"/>
    <lineage>
        <taxon>Bacteria</taxon>
        <taxon>Pseudomonadati</taxon>
        <taxon>Bacteroidota</taxon>
        <taxon>Flavobacteriia</taxon>
        <taxon>Flavobacteriales</taxon>
        <taxon>Flavobacteriaceae</taxon>
        <taxon>Arenibacter</taxon>
    </lineage>
</organism>
<keyword evidence="2" id="KW-1185">Reference proteome</keyword>
<comment type="caution">
    <text evidence="1">The sequence shown here is derived from an EMBL/GenBank/DDBJ whole genome shotgun (WGS) entry which is preliminary data.</text>
</comment>
<reference evidence="1 2" key="1">
    <citation type="submission" date="2018-06" db="EMBL/GenBank/DDBJ databases">
        <title>Genomic Encyclopedia of Archaeal and Bacterial Type Strains, Phase II (KMG-II): from individual species to whole genera.</title>
        <authorList>
            <person name="Goeker M."/>
        </authorList>
    </citation>
    <scope>NUCLEOTIDE SEQUENCE [LARGE SCALE GENOMIC DNA]</scope>
    <source>
        <strain evidence="1 2">DSM 23522</strain>
    </source>
</reference>
<evidence type="ECO:0000313" key="2">
    <source>
        <dbReference type="Proteomes" id="UP000249696"/>
    </source>
</evidence>